<name>A0A5Q0UFZ8_9ARCH</name>
<dbReference type="EMBL" id="CP040089">
    <property type="protein sequence ID" value="QGA80526.1"/>
    <property type="molecule type" value="Genomic_DNA"/>
</dbReference>
<evidence type="ECO:0000313" key="1">
    <source>
        <dbReference type="EMBL" id="QGA80526.1"/>
    </source>
</evidence>
<gene>
    <name evidence="1" type="ORF">LC1Nh_0633</name>
</gene>
<dbReference type="InterPro" id="IPR009057">
    <property type="entry name" value="Homeodomain-like_sf"/>
</dbReference>
<dbReference type="OrthoDB" id="315700at2157"/>
<keyword evidence="2" id="KW-1185">Reference proteome</keyword>
<reference evidence="2" key="1">
    <citation type="submission" date="2019-05" db="EMBL/GenBank/DDBJ databases">
        <title>Candidatus Nanohalobium constans, a novel model system to study the DPANN nano-sized archaea: genomic and physiological characterization of a nanoarchaeon co-cultured with its chitinotrophic host.</title>
        <authorList>
            <person name="La Cono V."/>
            <person name="Arcadi E."/>
            <person name="Crisafi F."/>
            <person name="Denaro R."/>
            <person name="La Spada G."/>
            <person name="Messina E."/>
            <person name="Smedile F."/>
            <person name="Toshchakov S.V."/>
            <person name="Shevchenko M.A."/>
            <person name="Golyshin P.N."/>
            <person name="Golyshina O.V."/>
            <person name="Ferrer M."/>
            <person name="Rohde M."/>
            <person name="Mushegian A."/>
            <person name="Sorokin D.Y."/>
            <person name="Giuliano L."/>
            <person name="Yakimov M.M."/>
        </authorList>
    </citation>
    <scope>NUCLEOTIDE SEQUENCE [LARGE SCALE GENOMIC DNA]</scope>
    <source>
        <strain evidence="2">LC1Nh</strain>
    </source>
</reference>
<dbReference type="InterPro" id="IPR036388">
    <property type="entry name" value="WH-like_DNA-bd_sf"/>
</dbReference>
<protein>
    <recommendedName>
        <fullName evidence="3">DUF433 domain-containing protein</fullName>
    </recommendedName>
</protein>
<sequence length="72" mass="8124">MTGIVETEDTLHGKPRVQGTRIGAKTLYELYTLRDMSFEEIAEQYPSITPKDVETAVEYMEEQDKDKAAAIA</sequence>
<dbReference type="SUPFAM" id="SSF46689">
    <property type="entry name" value="Homeodomain-like"/>
    <property type="match status" value="1"/>
</dbReference>
<organism evidence="1 2">
    <name type="scientific">Candidatus Nanohalobium constans</name>
    <dbReference type="NCBI Taxonomy" id="2565781"/>
    <lineage>
        <taxon>Archaea</taxon>
        <taxon>Candidatus Nanohalarchaeota</taxon>
        <taxon>Candidatus Nanohalobia</taxon>
        <taxon>Candidatus Nanohalobiales</taxon>
        <taxon>Candidatus Nanohalobiaceae</taxon>
        <taxon>Candidatus Nanohalobium</taxon>
    </lineage>
</organism>
<dbReference type="InterPro" id="IPR007367">
    <property type="entry name" value="DUF433"/>
</dbReference>
<proteinExistence type="predicted"/>
<dbReference type="GeneID" id="42365019"/>
<evidence type="ECO:0008006" key="3">
    <source>
        <dbReference type="Google" id="ProtNLM"/>
    </source>
</evidence>
<dbReference type="PANTHER" id="PTHR34849:SF3">
    <property type="entry name" value="SSR2962 PROTEIN"/>
    <property type="match status" value="1"/>
</dbReference>
<dbReference type="KEGG" id="ncon:LC1Nh_0633"/>
<dbReference type="RefSeq" id="WP_153550266.1">
    <property type="nucleotide sequence ID" value="NZ_CP040089.1"/>
</dbReference>
<dbReference type="Gene3D" id="1.10.10.10">
    <property type="entry name" value="Winged helix-like DNA-binding domain superfamily/Winged helix DNA-binding domain"/>
    <property type="match status" value="1"/>
</dbReference>
<dbReference type="PANTHER" id="PTHR34849">
    <property type="entry name" value="SSL5025 PROTEIN"/>
    <property type="match status" value="1"/>
</dbReference>
<dbReference type="Proteomes" id="UP000377803">
    <property type="component" value="Chromosome"/>
</dbReference>
<dbReference type="Pfam" id="PF04255">
    <property type="entry name" value="DUF433"/>
    <property type="match status" value="1"/>
</dbReference>
<dbReference type="AlphaFoldDB" id="A0A5Q0UFZ8"/>
<accession>A0A5Q0UFZ8</accession>
<evidence type="ECO:0000313" key="2">
    <source>
        <dbReference type="Proteomes" id="UP000377803"/>
    </source>
</evidence>